<evidence type="ECO:0000313" key="2">
    <source>
        <dbReference type="EMBL" id="KAA8913146.1"/>
    </source>
</evidence>
<sequence>MNTATTSGAESDEDEYLSSRSLPLLLASSSDAICCGLFHGDTNDRDLFGWGSTRIKGSTDPQLHPVAQTGRAKKAKVMDNGGGWMDGWKTRVLEALESVETGSNREPPLSETKRMDHRRPDVQAIRTVSRRPCKASALVWPPNVTMNKRKTPERNNHEMKATRKFGAHIIISRHRRPFFCFWRDGSRTGWVRMGCHALTLSVAGIIVRCVRFQRNFAARPKELNRSCEKSRTSSLRHQNDQAAPCPLSPSFPLSATAGRF</sequence>
<comment type="caution">
    <text evidence="2">The sequence shown here is derived from an EMBL/GenBank/DDBJ whole genome shotgun (WGS) entry which is preliminary data.</text>
</comment>
<gene>
    <name evidence="2" type="ORF">FN846DRAFT_886826</name>
</gene>
<organism evidence="2 3">
    <name type="scientific">Sphaerosporella brunnea</name>
    <dbReference type="NCBI Taxonomy" id="1250544"/>
    <lineage>
        <taxon>Eukaryota</taxon>
        <taxon>Fungi</taxon>
        <taxon>Dikarya</taxon>
        <taxon>Ascomycota</taxon>
        <taxon>Pezizomycotina</taxon>
        <taxon>Pezizomycetes</taxon>
        <taxon>Pezizales</taxon>
        <taxon>Pyronemataceae</taxon>
        <taxon>Sphaerosporella</taxon>
    </lineage>
</organism>
<feature type="region of interest" description="Disordered" evidence="1">
    <location>
        <begin position="99"/>
        <end position="118"/>
    </location>
</feature>
<dbReference type="EMBL" id="VXIS01000017">
    <property type="protein sequence ID" value="KAA8913146.1"/>
    <property type="molecule type" value="Genomic_DNA"/>
</dbReference>
<evidence type="ECO:0000313" key="3">
    <source>
        <dbReference type="Proteomes" id="UP000326924"/>
    </source>
</evidence>
<protein>
    <submittedName>
        <fullName evidence="2">Uncharacterized protein</fullName>
    </submittedName>
</protein>
<evidence type="ECO:0000256" key="1">
    <source>
        <dbReference type="SAM" id="MobiDB-lite"/>
    </source>
</evidence>
<reference evidence="2 3" key="1">
    <citation type="submission" date="2019-09" db="EMBL/GenBank/DDBJ databases">
        <title>Draft genome of the ectomycorrhizal ascomycete Sphaerosporella brunnea.</title>
        <authorList>
            <consortium name="DOE Joint Genome Institute"/>
            <person name="Benucci G.M."/>
            <person name="Marozzi G."/>
            <person name="Antonielli L."/>
            <person name="Sanchez S."/>
            <person name="Marco P."/>
            <person name="Wang X."/>
            <person name="Falini L.B."/>
            <person name="Barry K."/>
            <person name="Haridas S."/>
            <person name="Lipzen A."/>
            <person name="Labutti K."/>
            <person name="Grigoriev I.V."/>
            <person name="Murat C."/>
            <person name="Martin F."/>
            <person name="Albertini E."/>
            <person name="Donnini D."/>
            <person name="Bonito G."/>
        </authorList>
    </citation>
    <scope>NUCLEOTIDE SEQUENCE [LARGE SCALE GENOMIC DNA]</scope>
    <source>
        <strain evidence="2 3">Sb_GMNB300</strain>
    </source>
</reference>
<proteinExistence type="predicted"/>
<accession>A0A5J5F8U5</accession>
<dbReference type="InParanoid" id="A0A5J5F8U5"/>
<name>A0A5J5F8U5_9PEZI</name>
<dbReference type="AlphaFoldDB" id="A0A5J5F8U5"/>
<feature type="region of interest" description="Disordered" evidence="1">
    <location>
        <begin position="228"/>
        <end position="260"/>
    </location>
</feature>
<keyword evidence="3" id="KW-1185">Reference proteome</keyword>
<dbReference type="Proteomes" id="UP000326924">
    <property type="component" value="Unassembled WGS sequence"/>
</dbReference>